<evidence type="ECO:0000256" key="4">
    <source>
        <dbReference type="ARBA" id="ARBA00023136"/>
    </source>
</evidence>
<evidence type="ECO:0000313" key="7">
    <source>
        <dbReference type="EMBL" id="BBG31242.1"/>
    </source>
</evidence>
<evidence type="ECO:0000256" key="5">
    <source>
        <dbReference type="ARBA" id="ARBA00023303"/>
    </source>
</evidence>
<dbReference type="InterPro" id="IPR001807">
    <property type="entry name" value="ClC"/>
</dbReference>
<name>A0A348HHZ0_9GAMM</name>
<evidence type="ECO:0000256" key="1">
    <source>
        <dbReference type="ARBA" id="ARBA00004141"/>
    </source>
</evidence>
<feature type="transmembrane region" description="Helical" evidence="6">
    <location>
        <begin position="93"/>
        <end position="115"/>
    </location>
</feature>
<feature type="transmembrane region" description="Helical" evidence="6">
    <location>
        <begin position="214"/>
        <end position="237"/>
    </location>
</feature>
<keyword evidence="8" id="KW-1185">Reference proteome</keyword>
<evidence type="ECO:0000256" key="2">
    <source>
        <dbReference type="ARBA" id="ARBA00022692"/>
    </source>
</evidence>
<protein>
    <submittedName>
        <fullName evidence="7">Chloride channel protein EriC</fullName>
    </submittedName>
</protein>
<dbReference type="STRING" id="1123510.GCA_000620025_02470"/>
<dbReference type="OrthoDB" id="9767361at2"/>
<keyword evidence="5" id="KW-0813">Transport</keyword>
<evidence type="ECO:0000313" key="8">
    <source>
        <dbReference type="Proteomes" id="UP000267342"/>
    </source>
</evidence>
<dbReference type="InterPro" id="IPR050368">
    <property type="entry name" value="ClC-type_chloride_channel"/>
</dbReference>
<dbReference type="CDD" id="cd03682">
    <property type="entry name" value="ClC_sycA_like"/>
    <property type="match status" value="1"/>
</dbReference>
<keyword evidence="3 6" id="KW-1133">Transmembrane helix</keyword>
<keyword evidence="5" id="KW-0407">Ion channel</keyword>
<evidence type="ECO:0000256" key="3">
    <source>
        <dbReference type="ARBA" id="ARBA00022989"/>
    </source>
</evidence>
<proteinExistence type="predicted"/>
<dbReference type="GO" id="GO:0016020">
    <property type="term" value="C:membrane"/>
    <property type="evidence" value="ECO:0007669"/>
    <property type="project" value="UniProtKB-SubCell"/>
</dbReference>
<reference evidence="7 8" key="1">
    <citation type="submission" date="2018-09" db="EMBL/GenBank/DDBJ databases">
        <title>Zymobacter palmae IAM14233 (=T109) whole genome analysis.</title>
        <authorList>
            <person name="Yanase H."/>
        </authorList>
    </citation>
    <scope>NUCLEOTIDE SEQUENCE [LARGE SCALE GENOMIC DNA]</scope>
    <source>
        <strain evidence="7 8">IAM14233</strain>
    </source>
</reference>
<keyword evidence="2 6" id="KW-0812">Transmembrane</keyword>
<dbReference type="PANTHER" id="PTHR43427">
    <property type="entry name" value="CHLORIDE CHANNEL PROTEIN CLC-E"/>
    <property type="match status" value="1"/>
</dbReference>
<organism evidence="7 8">
    <name type="scientific">Zymobacter palmae</name>
    <dbReference type="NCBI Taxonomy" id="33074"/>
    <lineage>
        <taxon>Bacteria</taxon>
        <taxon>Pseudomonadati</taxon>
        <taxon>Pseudomonadota</taxon>
        <taxon>Gammaproteobacteria</taxon>
        <taxon>Oceanospirillales</taxon>
        <taxon>Halomonadaceae</taxon>
        <taxon>Zymobacter group</taxon>
        <taxon>Zymobacter</taxon>
    </lineage>
</organism>
<dbReference type="Proteomes" id="UP000267342">
    <property type="component" value="Chromosome"/>
</dbReference>
<dbReference type="PRINTS" id="PR00762">
    <property type="entry name" value="CLCHANNEL"/>
</dbReference>
<feature type="transmembrane region" description="Helical" evidence="6">
    <location>
        <begin position="182"/>
        <end position="202"/>
    </location>
</feature>
<keyword evidence="5" id="KW-0406">Ion transport</keyword>
<dbReference type="Pfam" id="PF00654">
    <property type="entry name" value="Voltage_CLC"/>
    <property type="match status" value="1"/>
</dbReference>
<feature type="transmembrane region" description="Helical" evidence="6">
    <location>
        <begin position="342"/>
        <end position="359"/>
    </location>
</feature>
<dbReference type="Gene3D" id="1.10.3080.10">
    <property type="entry name" value="Clc chloride channel"/>
    <property type="match status" value="1"/>
</dbReference>
<evidence type="ECO:0000256" key="6">
    <source>
        <dbReference type="SAM" id="Phobius"/>
    </source>
</evidence>
<dbReference type="KEGG" id="zpl:ZBT109_2512"/>
<comment type="subcellular location">
    <subcellularLocation>
        <location evidence="1">Membrane</location>
        <topology evidence="1">Multi-pass membrane protein</topology>
    </subcellularLocation>
</comment>
<dbReference type="SUPFAM" id="SSF81340">
    <property type="entry name" value="Clc chloride channel"/>
    <property type="match status" value="1"/>
</dbReference>
<dbReference type="InterPro" id="IPR014743">
    <property type="entry name" value="Cl-channel_core"/>
</dbReference>
<dbReference type="AlphaFoldDB" id="A0A348HHZ0"/>
<feature type="transmembrane region" description="Helical" evidence="6">
    <location>
        <begin position="52"/>
        <end position="73"/>
    </location>
</feature>
<keyword evidence="4 6" id="KW-0472">Membrane</keyword>
<dbReference type="RefSeq" id="WP_027705496.1">
    <property type="nucleotide sequence ID" value="NZ_AP018933.1"/>
</dbReference>
<accession>A0A348HHZ0</accession>
<dbReference type="GO" id="GO:0015108">
    <property type="term" value="F:chloride transmembrane transporter activity"/>
    <property type="evidence" value="ECO:0007669"/>
    <property type="project" value="InterPro"/>
</dbReference>
<dbReference type="EMBL" id="AP018933">
    <property type="protein sequence ID" value="BBG31242.1"/>
    <property type="molecule type" value="Genomic_DNA"/>
</dbReference>
<sequence length="412" mass="44230">MNQRWSYFLSLPCWIGRWLLIALLTGIPIGTASAFFLMALDWATGTRQMHPQLIWALPIAGLVVGWCFLRFGNSVERGNNLILDEIHEPRATIPFRMMPMVLVGTVISHLFGASVGREGTAIQMGGAIADQWAHRLHLDGETRRILLVMGIGAGFASVFGTPLAGTVFGLEVLAIGAMRYDALFPCMAASLIAHATCLLWGAHHTHYPTAIVPSLSLTPVVAVIVAGALFGLMARLFSWLTQRISTLLRQVIPWAPLRPFVGGAIIAMLIMCVAGLDRYIGLGVPVIESALRTPVPLYDTLGKLGFTALSLGSGFKGGEVTPLFYIGTTFGNALAQLFHQPVALLASVGFVAVFAGAANTPLASTLMAIELFGPAIAPYALIACVISYLFSGPQGIYAAQRVERHKWPGMKH</sequence>
<feature type="transmembrane region" description="Helical" evidence="6">
    <location>
        <begin position="145"/>
        <end position="170"/>
    </location>
</feature>
<feature type="transmembrane region" description="Helical" evidence="6">
    <location>
        <begin position="371"/>
        <end position="391"/>
    </location>
</feature>
<feature type="transmembrane region" description="Helical" evidence="6">
    <location>
        <begin position="15"/>
        <end position="40"/>
    </location>
</feature>
<dbReference type="PANTHER" id="PTHR43427:SF12">
    <property type="entry name" value="CHLORIDE TRANSPORTER"/>
    <property type="match status" value="1"/>
</dbReference>
<gene>
    <name evidence="7" type="ORF">ZBT109_2512</name>
</gene>
<feature type="transmembrane region" description="Helical" evidence="6">
    <location>
        <begin position="257"/>
        <end position="276"/>
    </location>
</feature>